<proteinExistence type="predicted"/>
<dbReference type="EMBL" id="LR862132">
    <property type="protein sequence ID" value="CAD1837495.1"/>
    <property type="molecule type" value="Genomic_DNA"/>
</dbReference>
<sequence length="211" mass="23963">MSIVQLFFSKLLEEICQRLGFRVPDCVATVGAEGCFVAYIDLPIARNGAIVEIARCWGGASSDFLMAKDDSAHVAIQRMKAELDLHIKDINYDDCIMYKSMYDNVTAQLNDLLGQFNKLKREHSILRDCYASSVAEKLRYIDEHAKMHRTMPNAMQPSIASMRNILLWRQTLLNQSRLLSPVLSLGLHTMLQACTYFLLLLPSYVSFFGFP</sequence>
<feature type="transmembrane region" description="Helical" evidence="1">
    <location>
        <begin position="178"/>
        <end position="201"/>
    </location>
</feature>
<keyword evidence="1" id="KW-0472">Membrane</keyword>
<reference evidence="2" key="1">
    <citation type="submission" date="2020-07" db="EMBL/GenBank/DDBJ databases">
        <authorList>
            <person name="Lin J."/>
        </authorList>
    </citation>
    <scope>NUCLEOTIDE SEQUENCE</scope>
</reference>
<organism evidence="2">
    <name type="scientific">Ananas comosus var. bracteatus</name>
    <name type="common">red pineapple</name>
    <dbReference type="NCBI Taxonomy" id="296719"/>
    <lineage>
        <taxon>Eukaryota</taxon>
        <taxon>Viridiplantae</taxon>
        <taxon>Streptophyta</taxon>
        <taxon>Embryophyta</taxon>
        <taxon>Tracheophyta</taxon>
        <taxon>Spermatophyta</taxon>
        <taxon>Magnoliopsida</taxon>
        <taxon>Liliopsida</taxon>
        <taxon>Poales</taxon>
        <taxon>Bromeliaceae</taxon>
        <taxon>Bromelioideae</taxon>
        <taxon>Ananas</taxon>
    </lineage>
</organism>
<name>A0A6V7Q3M5_ANACO</name>
<dbReference type="AlphaFoldDB" id="A0A6V7Q3M5"/>
<evidence type="ECO:0000256" key="1">
    <source>
        <dbReference type="SAM" id="Phobius"/>
    </source>
</evidence>
<accession>A0A6V7Q3M5</accession>
<evidence type="ECO:0000313" key="2">
    <source>
        <dbReference type="EMBL" id="CAD1837495.1"/>
    </source>
</evidence>
<keyword evidence="1" id="KW-1133">Transmembrane helix</keyword>
<keyword evidence="1" id="KW-0812">Transmembrane</keyword>
<protein>
    <submittedName>
        <fullName evidence="2">Uncharacterized protein</fullName>
    </submittedName>
</protein>
<gene>
    <name evidence="2" type="ORF">CB5_LOCUS20706</name>
</gene>